<dbReference type="Proteomes" id="UP000054485">
    <property type="component" value="Unassembled WGS sequence"/>
</dbReference>
<accession>A0A0C9Z8R6</accession>
<gene>
    <name evidence="1" type="ORF">CY34DRAFT_678963</name>
</gene>
<name>A0A0C9Z8R6_9AGAM</name>
<proteinExistence type="predicted"/>
<sequence>MIIHGRHSRMFFSWLRHIVRTTAFRFYRYLLPLIRHCQSVLNGRKEDFQERSGGLALSSQPVTEQPKPTPPVSLTLAVPLLGAPIHDQGSPLGTNVNVQMPTPEFHGWSNDAAFDADFPSHSFGPFMPSSIPGPSISVVVTTPLAPAVPDQIFLTPIVPQQVNRYGRNVRVKDKYEAFLITKGPLDCTE</sequence>
<dbReference type="InParanoid" id="A0A0C9Z8R6"/>
<reference evidence="1 2" key="1">
    <citation type="submission" date="2014-04" db="EMBL/GenBank/DDBJ databases">
        <authorList>
            <consortium name="DOE Joint Genome Institute"/>
            <person name="Kuo A."/>
            <person name="Ruytinx J."/>
            <person name="Rineau F."/>
            <person name="Colpaert J."/>
            <person name="Kohler A."/>
            <person name="Nagy L.G."/>
            <person name="Floudas D."/>
            <person name="Copeland A."/>
            <person name="Barry K.W."/>
            <person name="Cichocki N."/>
            <person name="Veneault-Fourrey C."/>
            <person name="LaButti K."/>
            <person name="Lindquist E.A."/>
            <person name="Lipzen A."/>
            <person name="Lundell T."/>
            <person name="Morin E."/>
            <person name="Murat C."/>
            <person name="Sun H."/>
            <person name="Tunlid A."/>
            <person name="Henrissat B."/>
            <person name="Grigoriev I.V."/>
            <person name="Hibbett D.S."/>
            <person name="Martin F."/>
            <person name="Nordberg H.P."/>
            <person name="Cantor M.N."/>
            <person name="Hua S.X."/>
        </authorList>
    </citation>
    <scope>NUCLEOTIDE SEQUENCE [LARGE SCALE GENOMIC DNA]</scope>
    <source>
        <strain evidence="1 2">UH-Slu-Lm8-n1</strain>
    </source>
</reference>
<keyword evidence="2" id="KW-1185">Reference proteome</keyword>
<dbReference type="AlphaFoldDB" id="A0A0C9Z8R6"/>
<dbReference type="EMBL" id="KN835848">
    <property type="protein sequence ID" value="KIK33885.1"/>
    <property type="molecule type" value="Genomic_DNA"/>
</dbReference>
<organism evidence="1 2">
    <name type="scientific">Suillus luteus UH-Slu-Lm8-n1</name>
    <dbReference type="NCBI Taxonomy" id="930992"/>
    <lineage>
        <taxon>Eukaryota</taxon>
        <taxon>Fungi</taxon>
        <taxon>Dikarya</taxon>
        <taxon>Basidiomycota</taxon>
        <taxon>Agaricomycotina</taxon>
        <taxon>Agaricomycetes</taxon>
        <taxon>Agaricomycetidae</taxon>
        <taxon>Boletales</taxon>
        <taxon>Suillineae</taxon>
        <taxon>Suillaceae</taxon>
        <taxon>Suillus</taxon>
    </lineage>
</organism>
<evidence type="ECO:0000313" key="1">
    <source>
        <dbReference type="EMBL" id="KIK33885.1"/>
    </source>
</evidence>
<dbReference type="HOGENOM" id="CLU_1435313_0_0_1"/>
<evidence type="ECO:0000313" key="2">
    <source>
        <dbReference type="Proteomes" id="UP000054485"/>
    </source>
</evidence>
<reference evidence="2" key="2">
    <citation type="submission" date="2015-01" db="EMBL/GenBank/DDBJ databases">
        <title>Evolutionary Origins and Diversification of the Mycorrhizal Mutualists.</title>
        <authorList>
            <consortium name="DOE Joint Genome Institute"/>
            <consortium name="Mycorrhizal Genomics Consortium"/>
            <person name="Kohler A."/>
            <person name="Kuo A."/>
            <person name="Nagy L.G."/>
            <person name="Floudas D."/>
            <person name="Copeland A."/>
            <person name="Barry K.W."/>
            <person name="Cichocki N."/>
            <person name="Veneault-Fourrey C."/>
            <person name="LaButti K."/>
            <person name="Lindquist E.A."/>
            <person name="Lipzen A."/>
            <person name="Lundell T."/>
            <person name="Morin E."/>
            <person name="Murat C."/>
            <person name="Riley R."/>
            <person name="Ohm R."/>
            <person name="Sun H."/>
            <person name="Tunlid A."/>
            <person name="Henrissat B."/>
            <person name="Grigoriev I.V."/>
            <person name="Hibbett D.S."/>
            <person name="Martin F."/>
        </authorList>
    </citation>
    <scope>NUCLEOTIDE SEQUENCE [LARGE SCALE GENOMIC DNA]</scope>
    <source>
        <strain evidence="2">UH-Slu-Lm8-n1</strain>
    </source>
</reference>
<dbReference type="OrthoDB" id="2683138at2759"/>
<protein>
    <submittedName>
        <fullName evidence="1">Uncharacterized protein</fullName>
    </submittedName>
</protein>